<dbReference type="SUPFAM" id="SSF53649">
    <property type="entry name" value="Alkaline phosphatase-like"/>
    <property type="match status" value="1"/>
</dbReference>
<dbReference type="Proteomes" id="UP000320212">
    <property type="component" value="Unassembled WGS sequence"/>
</dbReference>
<reference evidence="5 6" key="1">
    <citation type="submission" date="2019-07" db="EMBL/GenBank/DDBJ databases">
        <title>Draft genome sequence of Haloferax volcanii SS0101, isolated from salt farm in Samut Sakhon, Thailand.</title>
        <authorList>
            <person name="Wanthongcharoen S."/>
            <person name="Yamprayoonswat W."/>
            <person name="Ruangsuj P."/>
            <person name="Thongpramul N."/>
            <person name="Jumpathong W."/>
            <person name="Sittihan S."/>
            <person name="Kanjanavas P."/>
            <person name="Yasawong M."/>
        </authorList>
    </citation>
    <scope>NUCLEOTIDE SEQUENCE [LARGE SCALE GENOMIC DNA]</scope>
    <source>
        <strain evidence="5 6">SS0101</strain>
    </source>
</reference>
<proteinExistence type="predicted"/>
<dbReference type="Gene3D" id="3.40.720.10">
    <property type="entry name" value="Alkaline Phosphatase, subunit A"/>
    <property type="match status" value="1"/>
</dbReference>
<evidence type="ECO:0000256" key="1">
    <source>
        <dbReference type="ARBA" id="ARBA00022723"/>
    </source>
</evidence>
<dbReference type="PANTHER" id="PTHR45953:SF1">
    <property type="entry name" value="IDURONATE 2-SULFATASE"/>
    <property type="match status" value="1"/>
</dbReference>
<gene>
    <name evidence="5" type="ORF">FQA18_11995</name>
</gene>
<evidence type="ECO:0000256" key="2">
    <source>
        <dbReference type="ARBA" id="ARBA00022801"/>
    </source>
</evidence>
<name>A0A558G9I9_HALVO</name>
<feature type="domain" description="Sulfatase N-terminal" evidence="4">
    <location>
        <begin position="101"/>
        <end position="267"/>
    </location>
</feature>
<dbReference type="InterPro" id="IPR017850">
    <property type="entry name" value="Alkaline_phosphatase_core_sf"/>
</dbReference>
<evidence type="ECO:0000313" key="6">
    <source>
        <dbReference type="Proteomes" id="UP000320212"/>
    </source>
</evidence>
<evidence type="ECO:0000259" key="4">
    <source>
        <dbReference type="Pfam" id="PF00884"/>
    </source>
</evidence>
<keyword evidence="2 5" id="KW-0378">Hydrolase</keyword>
<sequence>MNETEYSSIAVSPHLLSGDFGIADEFDQYVWVDRPNSSLPYPNEEVTSQMHEISQKGGWETPFEKYADFLRLTVKNKSYKGLVNGAHHLYRKYNENQGNWLDDGAEEVLSKSLSLIEKSDPPVFLFANFIEPHSPYRPPKEYIYEFVDDDIPIEELNDIIAKSSLKLTAGEDELDPVEKETLIDLYDAEIKYLDSLIGNFVKDVRENDPHTKIIITSDHGDLFGEWGVWGHQAKIHPNLARVPLILSDPSKHPDRISEPVSLRDLYEYIVNSVNGNEVEISTNDVVISEYYGWDTQLAIQPWEEYDQISIDEFGQYQVALFDGQSELLVDSFGTTRQFNLMKEGLPEEPVSEELVSILEQKIGDPRQKHEKYRGEQSNGGQPSDEMKEHLEHLGYM</sequence>
<dbReference type="GO" id="GO:0046872">
    <property type="term" value="F:metal ion binding"/>
    <property type="evidence" value="ECO:0007669"/>
    <property type="project" value="UniProtKB-KW"/>
</dbReference>
<dbReference type="GO" id="GO:0008484">
    <property type="term" value="F:sulfuric ester hydrolase activity"/>
    <property type="evidence" value="ECO:0007669"/>
    <property type="project" value="TreeGrafter"/>
</dbReference>
<feature type="compositionally biased region" description="Basic and acidic residues" evidence="3">
    <location>
        <begin position="384"/>
        <end position="396"/>
    </location>
</feature>
<evidence type="ECO:0000313" key="5">
    <source>
        <dbReference type="EMBL" id="TVT94424.1"/>
    </source>
</evidence>
<dbReference type="GO" id="GO:0016740">
    <property type="term" value="F:transferase activity"/>
    <property type="evidence" value="ECO:0007669"/>
    <property type="project" value="UniProtKB-KW"/>
</dbReference>
<dbReference type="Pfam" id="PF00884">
    <property type="entry name" value="Sulfatase"/>
    <property type="match status" value="1"/>
</dbReference>
<evidence type="ECO:0000256" key="3">
    <source>
        <dbReference type="SAM" id="MobiDB-lite"/>
    </source>
</evidence>
<dbReference type="RefSeq" id="WP_144858936.1">
    <property type="nucleotide sequence ID" value="NZ_VMTR01000083.1"/>
</dbReference>
<comment type="caution">
    <text evidence="5">The sequence shown here is derived from an EMBL/GenBank/DDBJ whole genome shotgun (WGS) entry which is preliminary data.</text>
</comment>
<dbReference type="PANTHER" id="PTHR45953">
    <property type="entry name" value="IDURONATE 2-SULFATASE"/>
    <property type="match status" value="1"/>
</dbReference>
<keyword evidence="1" id="KW-0479">Metal-binding</keyword>
<feature type="region of interest" description="Disordered" evidence="3">
    <location>
        <begin position="364"/>
        <end position="396"/>
    </location>
</feature>
<keyword evidence="5" id="KW-0808">Transferase</keyword>
<accession>A0A558G9I9</accession>
<dbReference type="GO" id="GO:0005737">
    <property type="term" value="C:cytoplasm"/>
    <property type="evidence" value="ECO:0007669"/>
    <property type="project" value="TreeGrafter"/>
</dbReference>
<organism evidence="5 6">
    <name type="scientific">Haloferax volcanii</name>
    <name type="common">Halobacterium volcanii</name>
    <dbReference type="NCBI Taxonomy" id="2246"/>
    <lineage>
        <taxon>Archaea</taxon>
        <taxon>Methanobacteriati</taxon>
        <taxon>Methanobacteriota</taxon>
        <taxon>Stenosarchaea group</taxon>
        <taxon>Halobacteria</taxon>
        <taxon>Halobacteriales</taxon>
        <taxon>Haloferacaceae</taxon>
        <taxon>Haloferax</taxon>
    </lineage>
</organism>
<dbReference type="AlphaFoldDB" id="A0A558G9I9"/>
<dbReference type="EMBL" id="VMTR01000083">
    <property type="protein sequence ID" value="TVT94424.1"/>
    <property type="molecule type" value="Genomic_DNA"/>
</dbReference>
<protein>
    <submittedName>
        <fullName evidence="5">Sulfatase-like hydrolase/transferase</fullName>
    </submittedName>
</protein>
<dbReference type="InterPro" id="IPR000917">
    <property type="entry name" value="Sulfatase_N"/>
</dbReference>